<gene>
    <name evidence="1" type="primary">NCAS0A04330</name>
    <name evidence="1" type="ordered locus">NCAS_0A04330</name>
</gene>
<dbReference type="CDD" id="cd07067">
    <property type="entry name" value="HP_PGM_like"/>
    <property type="match status" value="1"/>
</dbReference>
<reference key="2">
    <citation type="submission" date="2011-08" db="EMBL/GenBank/DDBJ databases">
        <title>Genome sequence of Naumovozyma castellii.</title>
        <authorList>
            <person name="Gordon J.L."/>
            <person name="Armisen D."/>
            <person name="Proux-Wera E."/>
            <person name="OhEigeartaigh S.S."/>
            <person name="Byrne K.P."/>
            <person name="Wolfe K.H."/>
        </authorList>
    </citation>
    <scope>NUCLEOTIDE SEQUENCE</scope>
    <source>
        <strain>Type strain:CBS 4309</strain>
    </source>
</reference>
<dbReference type="InterPro" id="IPR029033">
    <property type="entry name" value="His_PPase_superfam"/>
</dbReference>
<evidence type="ECO:0008006" key="3">
    <source>
        <dbReference type="Google" id="ProtNLM"/>
    </source>
</evidence>
<dbReference type="PANTHER" id="PTHR48100">
    <property type="entry name" value="BROAD-SPECIFICITY PHOSPHATASE YOR283W-RELATED"/>
    <property type="match status" value="1"/>
</dbReference>
<organism evidence="1 2">
    <name type="scientific">Naumovozyma castellii</name>
    <name type="common">Yeast</name>
    <name type="synonym">Saccharomyces castellii</name>
    <dbReference type="NCBI Taxonomy" id="27288"/>
    <lineage>
        <taxon>Eukaryota</taxon>
        <taxon>Fungi</taxon>
        <taxon>Dikarya</taxon>
        <taxon>Ascomycota</taxon>
        <taxon>Saccharomycotina</taxon>
        <taxon>Saccharomycetes</taxon>
        <taxon>Saccharomycetales</taxon>
        <taxon>Saccharomycetaceae</taxon>
        <taxon>Naumovozyma</taxon>
    </lineage>
</organism>
<dbReference type="EMBL" id="HE576752">
    <property type="protein sequence ID" value="CCC66991.1"/>
    <property type="molecule type" value="Genomic_DNA"/>
</dbReference>
<sequence>MTITETEHEFESLPGYFQAYPTLGCTPIDSSKEDHLKLINHETWKQLYDSIPEDTDTHTYKLLVLARHGEGYHNAAIKRYGQAKWDSYWSFLNGDEYGEWIDSRLTPLGRKQVEATGSDILVPLVDEMGFLPHRFFSSPLRRCLETFMKSWNCVLQGQELTEEDDRKLVIHVIENLRETLGEHTCDKRVNHSTTTEEYQNCLLPSGHTVHWTYAEEYPEEDQLWLADHRETEKEMDQRIHVGLREMFDKLDDNERFVSLTCHEGVIASTLRNLNHPPVLKLDTGKIVCTVVKVQKSL</sequence>
<dbReference type="Pfam" id="PF00300">
    <property type="entry name" value="His_Phos_1"/>
    <property type="match status" value="1"/>
</dbReference>
<dbReference type="GO" id="GO:0016791">
    <property type="term" value="F:phosphatase activity"/>
    <property type="evidence" value="ECO:0007669"/>
    <property type="project" value="TreeGrafter"/>
</dbReference>
<dbReference type="RefSeq" id="XP_003673378.1">
    <property type="nucleotide sequence ID" value="XM_003673330.1"/>
</dbReference>
<accession>G0V699</accession>
<dbReference type="GeneID" id="96900476"/>
<dbReference type="KEGG" id="ncs:NCAS_0A04330"/>
<dbReference type="GO" id="GO:0005777">
    <property type="term" value="C:peroxisome"/>
    <property type="evidence" value="ECO:0007669"/>
    <property type="project" value="EnsemblFungi"/>
</dbReference>
<dbReference type="FunFam" id="3.40.50.1240:FF:000054">
    <property type="entry name" value="Putative phosphomutase"/>
    <property type="match status" value="1"/>
</dbReference>
<dbReference type="AlphaFoldDB" id="G0V699"/>
<proteinExistence type="predicted"/>
<dbReference type="Gene3D" id="3.40.50.1240">
    <property type="entry name" value="Phosphoglycerate mutase-like"/>
    <property type="match status" value="1"/>
</dbReference>
<dbReference type="eggNOG" id="KOG4754">
    <property type="taxonomic scope" value="Eukaryota"/>
</dbReference>
<protein>
    <recommendedName>
        <fullName evidence="3">Phosphoglycerate mutase</fullName>
    </recommendedName>
</protein>
<dbReference type="Proteomes" id="UP000001640">
    <property type="component" value="Chromosome 1"/>
</dbReference>
<dbReference type="SUPFAM" id="SSF53254">
    <property type="entry name" value="Phosphoglycerate mutase-like"/>
    <property type="match status" value="1"/>
</dbReference>
<dbReference type="PANTHER" id="PTHR48100:SF1">
    <property type="entry name" value="HISTIDINE PHOSPHATASE FAMILY PROTEIN-RELATED"/>
    <property type="match status" value="1"/>
</dbReference>
<dbReference type="SMART" id="SM00855">
    <property type="entry name" value="PGAM"/>
    <property type="match status" value="1"/>
</dbReference>
<name>G0V699_NAUCA</name>
<evidence type="ECO:0000313" key="1">
    <source>
        <dbReference type="EMBL" id="CCC66991.1"/>
    </source>
</evidence>
<dbReference type="InParanoid" id="G0V699"/>
<dbReference type="HOGENOM" id="CLU_039184_0_0_1"/>
<keyword evidence="2" id="KW-1185">Reference proteome</keyword>
<dbReference type="OrthoDB" id="496981at2759"/>
<dbReference type="FunCoup" id="G0V699">
    <property type="interactions" value="209"/>
</dbReference>
<reference evidence="1 2" key="1">
    <citation type="journal article" date="2011" name="Proc. Natl. Acad. Sci. U.S.A.">
        <title>Evolutionary erosion of yeast sex chromosomes by mating-type switching accidents.</title>
        <authorList>
            <person name="Gordon J.L."/>
            <person name="Armisen D."/>
            <person name="Proux-Wera E."/>
            <person name="Oheigeartaigh S.S."/>
            <person name="Byrne K.P."/>
            <person name="Wolfe K.H."/>
        </authorList>
    </citation>
    <scope>NUCLEOTIDE SEQUENCE [LARGE SCALE GENOMIC DNA]</scope>
    <source>
        <strain evidence="2">ATCC 76901 / BCRC 22586 / CBS 4309 / NBRC 1992 / NRRL Y-12630</strain>
    </source>
</reference>
<dbReference type="InterPro" id="IPR013078">
    <property type="entry name" value="His_Pase_superF_clade-1"/>
</dbReference>
<dbReference type="InterPro" id="IPR050275">
    <property type="entry name" value="PGM_Phosphatase"/>
</dbReference>
<evidence type="ECO:0000313" key="2">
    <source>
        <dbReference type="Proteomes" id="UP000001640"/>
    </source>
</evidence>
<dbReference type="OMA" id="NWVDARL"/>